<dbReference type="AlphaFoldDB" id="A0A1V4ITT3"/>
<dbReference type="Proteomes" id="UP000190080">
    <property type="component" value="Unassembled WGS sequence"/>
</dbReference>
<keyword evidence="1" id="KW-0812">Transmembrane</keyword>
<dbReference type="SUPFAM" id="SSF54523">
    <property type="entry name" value="Pili subunits"/>
    <property type="match status" value="1"/>
</dbReference>
<dbReference type="Pfam" id="PF07963">
    <property type="entry name" value="N_methyl"/>
    <property type="match status" value="1"/>
</dbReference>
<gene>
    <name evidence="2" type="ORF">CLORY_13030</name>
</gene>
<evidence type="ECO:0000313" key="2">
    <source>
        <dbReference type="EMBL" id="OPJ63220.1"/>
    </source>
</evidence>
<comment type="caution">
    <text evidence="2">The sequence shown here is derived from an EMBL/GenBank/DDBJ whole genome shotgun (WGS) entry which is preliminary data.</text>
</comment>
<dbReference type="InterPro" id="IPR045584">
    <property type="entry name" value="Pilin-like"/>
</dbReference>
<feature type="transmembrane region" description="Helical" evidence="1">
    <location>
        <begin position="12"/>
        <end position="33"/>
    </location>
</feature>
<name>A0A1V4ITT3_9CLOT</name>
<dbReference type="RefSeq" id="WP_079422719.1">
    <property type="nucleotide sequence ID" value="NZ_MZGV01000010.1"/>
</dbReference>
<keyword evidence="3" id="KW-1185">Reference proteome</keyword>
<keyword evidence="1" id="KW-1133">Transmembrane helix</keyword>
<protein>
    <submittedName>
        <fullName evidence="2">Putative major pilin subunit</fullName>
    </submittedName>
</protein>
<dbReference type="InterPro" id="IPR012902">
    <property type="entry name" value="N_methyl_site"/>
</dbReference>
<evidence type="ECO:0000313" key="3">
    <source>
        <dbReference type="Proteomes" id="UP000190080"/>
    </source>
</evidence>
<keyword evidence="1" id="KW-0472">Membrane</keyword>
<dbReference type="NCBIfam" id="TIGR02532">
    <property type="entry name" value="IV_pilin_GFxxxE"/>
    <property type="match status" value="1"/>
</dbReference>
<accession>A0A1V4ITT3</accession>
<dbReference type="PROSITE" id="PS00409">
    <property type="entry name" value="PROKAR_NTER_METHYL"/>
    <property type="match status" value="1"/>
</dbReference>
<organism evidence="2 3">
    <name type="scientific">Clostridium oryzae</name>
    <dbReference type="NCBI Taxonomy" id="1450648"/>
    <lineage>
        <taxon>Bacteria</taxon>
        <taxon>Bacillati</taxon>
        <taxon>Bacillota</taxon>
        <taxon>Clostridia</taxon>
        <taxon>Eubacteriales</taxon>
        <taxon>Clostridiaceae</taxon>
        <taxon>Clostridium</taxon>
    </lineage>
</organism>
<proteinExistence type="predicted"/>
<dbReference type="Gene3D" id="3.30.700.10">
    <property type="entry name" value="Glycoprotein, Type 4 Pilin"/>
    <property type="match status" value="1"/>
</dbReference>
<reference evidence="2 3" key="1">
    <citation type="submission" date="2017-03" db="EMBL/GenBank/DDBJ databases">
        <title>Genome sequence of Clostridium oryzae DSM 28571.</title>
        <authorList>
            <person name="Poehlein A."/>
            <person name="Daniel R."/>
        </authorList>
    </citation>
    <scope>NUCLEOTIDE SEQUENCE [LARGE SCALE GENOMIC DNA]</scope>
    <source>
        <strain evidence="2 3">DSM 28571</strain>
    </source>
</reference>
<dbReference type="STRING" id="1450648.CLORY_13030"/>
<sequence>MKRNKGFTLIELMITLSIMSILLSISLMCYSNLLNRNNNKAAAAIGEEMFELAKQQYEKDDFKIKIENIKTKIDNLFNCSFELPKKDEESLEIRYYYMNKLYSLLGDFRTENVVIKKYDSGEIIYEN</sequence>
<evidence type="ECO:0000256" key="1">
    <source>
        <dbReference type="SAM" id="Phobius"/>
    </source>
</evidence>
<dbReference type="EMBL" id="MZGV01000010">
    <property type="protein sequence ID" value="OPJ63220.1"/>
    <property type="molecule type" value="Genomic_DNA"/>
</dbReference>